<accession>A0A318S3D6</accession>
<organism evidence="1 2">
    <name type="scientific">Deinococcus yavapaiensis KR-236</name>
    <dbReference type="NCBI Taxonomy" id="694435"/>
    <lineage>
        <taxon>Bacteria</taxon>
        <taxon>Thermotogati</taxon>
        <taxon>Deinococcota</taxon>
        <taxon>Deinococci</taxon>
        <taxon>Deinococcales</taxon>
        <taxon>Deinococcaceae</taxon>
        <taxon>Deinococcus</taxon>
    </lineage>
</organism>
<evidence type="ECO:0000313" key="2">
    <source>
        <dbReference type="Proteomes" id="UP000248326"/>
    </source>
</evidence>
<evidence type="ECO:0000313" key="1">
    <source>
        <dbReference type="EMBL" id="PYE51945.1"/>
    </source>
</evidence>
<evidence type="ECO:0008006" key="3">
    <source>
        <dbReference type="Google" id="ProtNLM"/>
    </source>
</evidence>
<proteinExistence type="predicted"/>
<gene>
    <name evidence="1" type="ORF">DES52_114146</name>
</gene>
<dbReference type="OrthoDB" id="69228at2"/>
<dbReference type="RefSeq" id="WP_110887962.1">
    <property type="nucleotide sequence ID" value="NZ_QJSX01000014.1"/>
</dbReference>
<keyword evidence="2" id="KW-1185">Reference proteome</keyword>
<name>A0A318S3D6_9DEIO</name>
<comment type="caution">
    <text evidence="1">The sequence shown here is derived from an EMBL/GenBank/DDBJ whole genome shotgun (WGS) entry which is preliminary data.</text>
</comment>
<dbReference type="EMBL" id="QJSX01000014">
    <property type="protein sequence ID" value="PYE51945.1"/>
    <property type="molecule type" value="Genomic_DNA"/>
</dbReference>
<dbReference type="SUPFAM" id="SSF109854">
    <property type="entry name" value="DinB/YfiT-like putative metalloenzymes"/>
    <property type="match status" value="1"/>
</dbReference>
<protein>
    <recommendedName>
        <fullName evidence="3">DinB family protein</fullName>
    </recommendedName>
</protein>
<dbReference type="AlphaFoldDB" id="A0A318S3D6"/>
<dbReference type="Proteomes" id="UP000248326">
    <property type="component" value="Unassembled WGS sequence"/>
</dbReference>
<reference evidence="1 2" key="1">
    <citation type="submission" date="2018-06" db="EMBL/GenBank/DDBJ databases">
        <title>Genomic Encyclopedia of Type Strains, Phase IV (KMG-IV): sequencing the most valuable type-strain genomes for metagenomic binning, comparative biology and taxonomic classification.</title>
        <authorList>
            <person name="Goeker M."/>
        </authorList>
    </citation>
    <scope>NUCLEOTIDE SEQUENCE [LARGE SCALE GENOMIC DNA]</scope>
    <source>
        <strain evidence="1 2">DSM 18048</strain>
    </source>
</reference>
<dbReference type="Gene3D" id="1.20.120.450">
    <property type="entry name" value="dinb family like domain"/>
    <property type="match status" value="1"/>
</dbReference>
<sequence length="175" mass="20201">MRLRRLGLGLMLLGTGALLLRARKDDVKHLVVEQVLERPARDKRYAELADELEVAGERVLVRARRAKELERAKETMRHIIGIERWGQRRLEAALGEAFSRDEHHPYKPPADATWNDVLEDFTTTRQRTVSLARELSSNPPDPAWRVEHNGLGPLSARGWLRYLMTHAGLESRRMR</sequence>
<dbReference type="InterPro" id="IPR034660">
    <property type="entry name" value="DinB/YfiT-like"/>
</dbReference>